<comment type="caution">
    <text evidence="1">The sequence shown here is derived from an EMBL/GenBank/DDBJ whole genome shotgun (WGS) entry which is preliminary data.</text>
</comment>
<dbReference type="PANTHER" id="PTHR31389:SF4">
    <property type="entry name" value="LD39211P"/>
    <property type="match status" value="1"/>
</dbReference>
<evidence type="ECO:0000313" key="2">
    <source>
        <dbReference type="Proteomes" id="UP000762676"/>
    </source>
</evidence>
<name>A0AAV4J1M8_9GAST</name>
<dbReference type="EMBL" id="BMAT01006602">
    <property type="protein sequence ID" value="GFS16201.1"/>
    <property type="molecule type" value="Genomic_DNA"/>
</dbReference>
<dbReference type="AlphaFoldDB" id="A0AAV4J1M8"/>
<evidence type="ECO:0000313" key="1">
    <source>
        <dbReference type="EMBL" id="GFS16201.1"/>
    </source>
</evidence>
<keyword evidence="2" id="KW-1185">Reference proteome</keyword>
<dbReference type="PANTHER" id="PTHR31389">
    <property type="entry name" value="LD39211P"/>
    <property type="match status" value="1"/>
</dbReference>
<sequence>MFESLHKTVYPLLEKRMEDTKRDSNLLQQQNKVGINSYTVALFDIGLTQAEKTRVEKNCRCKLVTFKKELFPPHVQQNSCYAWKPLIVLAASQHARKLIVWQDSSVRWFPSFLDNLDRAYTAGHQVLRYLDGHRIPANTLKETFDYLHEDACGYLPYPEIQGNLHIHRSDKFNQQVLFEPWARCALEKQCMCPRPPASVLSCSSGTLHRCHRFDQSAMGLLLSRIYQKDLYKVMFQEFVWEQEKGFRVQRGNVNRNYFKP</sequence>
<organism evidence="1 2">
    <name type="scientific">Elysia marginata</name>
    <dbReference type="NCBI Taxonomy" id="1093978"/>
    <lineage>
        <taxon>Eukaryota</taxon>
        <taxon>Metazoa</taxon>
        <taxon>Spiralia</taxon>
        <taxon>Lophotrochozoa</taxon>
        <taxon>Mollusca</taxon>
        <taxon>Gastropoda</taxon>
        <taxon>Heterobranchia</taxon>
        <taxon>Euthyneura</taxon>
        <taxon>Panpulmonata</taxon>
        <taxon>Sacoglossa</taxon>
        <taxon>Placobranchoidea</taxon>
        <taxon>Plakobranchidae</taxon>
        <taxon>Elysia</taxon>
    </lineage>
</organism>
<protein>
    <submittedName>
        <fullName evidence="1">MetK_1 protein</fullName>
    </submittedName>
</protein>
<reference evidence="1 2" key="1">
    <citation type="journal article" date="2021" name="Elife">
        <title>Chloroplast acquisition without the gene transfer in kleptoplastic sea slugs, Plakobranchus ocellatus.</title>
        <authorList>
            <person name="Maeda T."/>
            <person name="Takahashi S."/>
            <person name="Yoshida T."/>
            <person name="Shimamura S."/>
            <person name="Takaki Y."/>
            <person name="Nagai Y."/>
            <person name="Toyoda A."/>
            <person name="Suzuki Y."/>
            <person name="Arimoto A."/>
            <person name="Ishii H."/>
            <person name="Satoh N."/>
            <person name="Nishiyama T."/>
            <person name="Hasebe M."/>
            <person name="Maruyama T."/>
            <person name="Minagawa J."/>
            <person name="Obokata J."/>
            <person name="Shigenobu S."/>
        </authorList>
    </citation>
    <scope>NUCLEOTIDE SEQUENCE [LARGE SCALE GENOMIC DNA]</scope>
</reference>
<accession>A0AAV4J1M8</accession>
<proteinExistence type="predicted"/>
<gene>
    <name evidence="1" type="ORF">ElyMa_003208200</name>
</gene>
<dbReference type="Proteomes" id="UP000762676">
    <property type="component" value="Unassembled WGS sequence"/>
</dbReference>